<proteinExistence type="predicted"/>
<reference evidence="2" key="1">
    <citation type="submission" date="2025-08" db="UniProtKB">
        <authorList>
            <consortium name="Ensembl"/>
        </authorList>
    </citation>
    <scope>IDENTIFICATION</scope>
</reference>
<dbReference type="AlphaFoldDB" id="A0A667IG26"/>
<evidence type="ECO:0000256" key="1">
    <source>
        <dbReference type="SAM" id="MobiDB-lite"/>
    </source>
</evidence>
<evidence type="ECO:0000313" key="3">
    <source>
        <dbReference type="Proteomes" id="UP000472241"/>
    </source>
</evidence>
<organism evidence="2 3">
    <name type="scientific">Lynx canadensis</name>
    <name type="common">Canada lynx</name>
    <name type="synonym">Felis canadensis</name>
    <dbReference type="NCBI Taxonomy" id="61383"/>
    <lineage>
        <taxon>Eukaryota</taxon>
        <taxon>Metazoa</taxon>
        <taxon>Chordata</taxon>
        <taxon>Craniata</taxon>
        <taxon>Vertebrata</taxon>
        <taxon>Euteleostomi</taxon>
        <taxon>Mammalia</taxon>
        <taxon>Eutheria</taxon>
        <taxon>Laurasiatheria</taxon>
        <taxon>Carnivora</taxon>
        <taxon>Feliformia</taxon>
        <taxon>Felidae</taxon>
        <taxon>Felinae</taxon>
        <taxon>Lynx</taxon>
    </lineage>
</organism>
<dbReference type="Proteomes" id="UP000472241">
    <property type="component" value="Unplaced"/>
</dbReference>
<name>A0A667IG26_LYNCA</name>
<reference evidence="2" key="2">
    <citation type="submission" date="2025-09" db="UniProtKB">
        <authorList>
            <consortium name="Ensembl"/>
        </authorList>
    </citation>
    <scope>IDENTIFICATION</scope>
</reference>
<keyword evidence="3" id="KW-1185">Reference proteome</keyword>
<evidence type="ECO:0000313" key="2">
    <source>
        <dbReference type="Ensembl" id="ENSLCNP00005032920.1"/>
    </source>
</evidence>
<protein>
    <submittedName>
        <fullName evidence="2">Uncharacterized protein</fullName>
    </submittedName>
</protein>
<sequence length="138" mass="15237">MQSFPSNSRRIHILFKCTRTLSRVIYISYHKKNDKMFKKLKLSVWVTMLGGLGVDKTNGTPEQTGLDENGSGGVWDRGEVPTRACPGEPHSGCGPPSSTPEIVQEDLKMGSDGESEQASDTSFDEVQLLLRLCVQDLH</sequence>
<feature type="region of interest" description="Disordered" evidence="1">
    <location>
        <begin position="53"/>
        <end position="122"/>
    </location>
</feature>
<accession>A0A667IG26</accession>
<dbReference type="Ensembl" id="ENSLCNT00005036744.1">
    <property type="protein sequence ID" value="ENSLCNP00005032920.1"/>
    <property type="gene ID" value="ENSLCNG00005021416.1"/>
</dbReference>